<feature type="transmembrane region" description="Helical" evidence="7">
    <location>
        <begin position="288"/>
        <end position="312"/>
    </location>
</feature>
<dbReference type="EMBL" id="JAQOWY010000147">
    <property type="protein sequence ID" value="KAK1849320.1"/>
    <property type="molecule type" value="Genomic_DNA"/>
</dbReference>
<comment type="subcellular location">
    <subcellularLocation>
        <location evidence="1">Membrane</location>
        <topology evidence="1">Multi-pass membrane protein</topology>
    </subcellularLocation>
</comment>
<keyword evidence="10" id="KW-1185">Reference proteome</keyword>
<dbReference type="Pfam" id="PF20684">
    <property type="entry name" value="Fung_rhodopsin"/>
    <property type="match status" value="1"/>
</dbReference>
<evidence type="ECO:0000256" key="6">
    <source>
        <dbReference type="SAM" id="MobiDB-lite"/>
    </source>
</evidence>
<dbReference type="InterPro" id="IPR049326">
    <property type="entry name" value="Rhodopsin_dom_fungi"/>
</dbReference>
<evidence type="ECO:0000256" key="1">
    <source>
        <dbReference type="ARBA" id="ARBA00004141"/>
    </source>
</evidence>
<feature type="transmembrane region" description="Helical" evidence="7">
    <location>
        <begin position="209"/>
        <end position="235"/>
    </location>
</feature>
<comment type="similarity">
    <text evidence="5">Belongs to the SAT4 family.</text>
</comment>
<dbReference type="GO" id="GO:0016020">
    <property type="term" value="C:membrane"/>
    <property type="evidence" value="ECO:0007669"/>
    <property type="project" value="UniProtKB-SubCell"/>
</dbReference>
<evidence type="ECO:0000313" key="10">
    <source>
        <dbReference type="Proteomes" id="UP001243330"/>
    </source>
</evidence>
<evidence type="ECO:0000313" key="9">
    <source>
        <dbReference type="EMBL" id="KAK1849320.1"/>
    </source>
</evidence>
<dbReference type="InterPro" id="IPR052337">
    <property type="entry name" value="SAT4-like"/>
</dbReference>
<protein>
    <recommendedName>
        <fullName evidence="8">Rhodopsin domain-containing protein</fullName>
    </recommendedName>
</protein>
<keyword evidence="3 7" id="KW-1133">Transmembrane helix</keyword>
<feature type="transmembrane region" description="Helical" evidence="7">
    <location>
        <begin position="56"/>
        <end position="78"/>
    </location>
</feature>
<sequence>MSFLLHTGSIELPSYDFARQRLPDSMMGGEPTPSLLQQDGTTAPLPILINYGDPSVLINAPGWSMLAISTTFLCLRIYCKAFRVWWMVWLDDWLLIGGWAFLVASQALLSELMRLGFAKTYNVTPTISTVIYAWDNCHKLSLALTKTSFAVTLHRIASSRQRYIIWFLVGTMNVQFIVHIILTWRAICRPTRPGDTTPHLPVSCWRSEVAIALGIFGGFYSAASDFILALLPWKIVMGLQMKKHEKIGVAVAMSMGVFAGVMGVMKAVQSIIMLDTSAPDLFWKICIMHVWAMAEPNVTIIAACIPVLRVLFRQIRSTREAEYPSSGAYIRSDTLSKFRNQDIRGGRSRITRNQDEGDDGDSDRSMLPQGIIMTTEATVDYDKRSGKSGSSIPGEDDIELTSRRVISA</sequence>
<keyword evidence="4 7" id="KW-0472">Membrane</keyword>
<evidence type="ECO:0000256" key="5">
    <source>
        <dbReference type="ARBA" id="ARBA00038359"/>
    </source>
</evidence>
<dbReference type="PANTHER" id="PTHR33048:SF42">
    <property type="entry name" value="INTEGRAL MEMBRANE PROTEIN"/>
    <property type="match status" value="1"/>
</dbReference>
<gene>
    <name evidence="9" type="ORF">CCHR01_08075</name>
</gene>
<feature type="domain" description="Rhodopsin" evidence="8">
    <location>
        <begin position="75"/>
        <end position="313"/>
    </location>
</feature>
<evidence type="ECO:0000256" key="2">
    <source>
        <dbReference type="ARBA" id="ARBA00022692"/>
    </source>
</evidence>
<evidence type="ECO:0000256" key="3">
    <source>
        <dbReference type="ARBA" id="ARBA00022989"/>
    </source>
</evidence>
<feature type="region of interest" description="Disordered" evidence="6">
    <location>
        <begin position="342"/>
        <end position="408"/>
    </location>
</feature>
<accession>A0AAD9AL36</accession>
<evidence type="ECO:0000259" key="8">
    <source>
        <dbReference type="Pfam" id="PF20684"/>
    </source>
</evidence>
<dbReference type="Proteomes" id="UP001243330">
    <property type="component" value="Unassembled WGS sequence"/>
</dbReference>
<reference evidence="9" key="1">
    <citation type="submission" date="2023-01" db="EMBL/GenBank/DDBJ databases">
        <title>Colletotrichum chrysophilum M932 genome sequence.</title>
        <authorList>
            <person name="Baroncelli R."/>
        </authorList>
    </citation>
    <scope>NUCLEOTIDE SEQUENCE</scope>
    <source>
        <strain evidence="9">M932</strain>
    </source>
</reference>
<organism evidence="9 10">
    <name type="scientific">Colletotrichum chrysophilum</name>
    <dbReference type="NCBI Taxonomy" id="1836956"/>
    <lineage>
        <taxon>Eukaryota</taxon>
        <taxon>Fungi</taxon>
        <taxon>Dikarya</taxon>
        <taxon>Ascomycota</taxon>
        <taxon>Pezizomycotina</taxon>
        <taxon>Sordariomycetes</taxon>
        <taxon>Hypocreomycetidae</taxon>
        <taxon>Glomerellales</taxon>
        <taxon>Glomerellaceae</taxon>
        <taxon>Colletotrichum</taxon>
        <taxon>Colletotrichum gloeosporioides species complex</taxon>
    </lineage>
</organism>
<dbReference type="PANTHER" id="PTHR33048">
    <property type="entry name" value="PTH11-LIKE INTEGRAL MEMBRANE PROTEIN (AFU_ORTHOLOGUE AFUA_5G11245)"/>
    <property type="match status" value="1"/>
</dbReference>
<proteinExistence type="inferred from homology"/>
<name>A0AAD9AL36_9PEZI</name>
<comment type="caution">
    <text evidence="9">The sequence shown here is derived from an EMBL/GenBank/DDBJ whole genome shotgun (WGS) entry which is preliminary data.</text>
</comment>
<feature type="transmembrane region" description="Helical" evidence="7">
    <location>
        <begin position="247"/>
        <end position="268"/>
    </location>
</feature>
<evidence type="ECO:0000256" key="4">
    <source>
        <dbReference type="ARBA" id="ARBA00023136"/>
    </source>
</evidence>
<feature type="transmembrane region" description="Helical" evidence="7">
    <location>
        <begin position="163"/>
        <end position="187"/>
    </location>
</feature>
<evidence type="ECO:0000256" key="7">
    <source>
        <dbReference type="SAM" id="Phobius"/>
    </source>
</evidence>
<keyword evidence="2 7" id="KW-0812">Transmembrane</keyword>
<dbReference type="AlphaFoldDB" id="A0AAD9AL36"/>